<dbReference type="SUPFAM" id="SSF48695">
    <property type="entry name" value="Multiheme cytochromes"/>
    <property type="match status" value="1"/>
</dbReference>
<accession>A0A2M7TAM2</accession>
<evidence type="ECO:0000313" key="5">
    <source>
        <dbReference type="Proteomes" id="UP000230956"/>
    </source>
</evidence>
<dbReference type="GO" id="GO:0016798">
    <property type="term" value="F:hydrolase activity, acting on glycosyl bonds"/>
    <property type="evidence" value="ECO:0007669"/>
    <property type="project" value="UniProtKB-KW"/>
</dbReference>
<evidence type="ECO:0000256" key="1">
    <source>
        <dbReference type="ARBA" id="ARBA00023295"/>
    </source>
</evidence>
<dbReference type="Pfam" id="PF22113">
    <property type="entry name" value="Mtrc-MtrF_II-IV_dom"/>
    <property type="match status" value="1"/>
</dbReference>
<sequence>MRARIKGRRNKTKLKLSLIIVPLILAAILVLAFKTTSFAYKTDGRMVYGASGNATPQARLWDQETSATGAPAGTQAANTVINWTINQAAPNRIENIAGTLTTNAGAGSNLYIQRWNGSAWSNEWNVSTANANFASRRSFDVAYEDTSGHAMVVYSTGTNPQYRIWDGNSWTAAANTLPADEATNVEWIELASRPNSNEIALLYAINDGTGGYTLKGIIWDGNAWGNQSAALETNLAYASAAGDTKCFDAAYENSGDLLVAFGWNNTPNNQLAARYVTKPAGGAWGAPTAFPTWKDEATIMQLAPEPGGDRIAAVSADSKSDDMQYAIWDGATSAWINPVANADNSMYDLAGVMGEMPIAAGWVRTGASPWAIVVYADNATNAIHWSRWNGSGWGIQTDWNPGHAIGYLACINIDRQPGENKAMVTIGDSNSDLWAMTYDGSTWANADGGVALTTNLSSASSVPFDFTFDRYAITNEANGTDPANKTVAKTSTNIALDTFTLNTNSGIDTVTDLTFAGNADFISSNVTNVRLFKDNGSTPNEWDSADTLLGTGSIAGTTATFSGLNVDIGKTTAQYLVAFDVAGTATDVSVTGTVSAITCTNTLQGSDTSSATITIDATPSGQATGFFASDGDDAQSDLSWTNPTDPDFLGIRIMRRSDGVYPTGPSDPLAQQVWEDTTTPVAITYTDIGPLTNGIAYKYSVFTRDAVGNWNTTVTPGINADTGTPGPTITVTNSPVATDTLHQGQAGVVMQKLGFSTDFSTATLNSVTVDRTGSASDSDISSVKIFTDLNGNGVIDGGDTQIGSGTFSGGSSSLSVTPQTITTTPSCLLVVYDISGSSNTSVTAGSNIVNQNSISASGAYQVAAFTNYGSNTPNIASDTVSVTSTAIATVAHRGQSNTTMQKLGFSTDYGTASLTAIKVAKLGTIPDNTITAVKIFTDLNGNGVINGADTETGSGTFTGGQVTITLSSPQVITTAPSYLLVAYDISDTAVTGDTLGSSIVDESCITIAPPDTVAPFANLNSNLPAISGSAESLEVSHTPPPDFNADQGSQNQLLDTLNLYAPAGDGVVINGLRIDEVGTAFDSDLTSVALVRDSNANGVFNPGVDIELASTTFSGGRADFPFSSFEIASDSTETLFVTAHLSNTANIGATVKSNIVDAGYFTMCHPDTVTPFGVMGSAVLTIQDKPDTLDIAQTAVDGGNITAGTSDHVVQVLDLSTVEDTVGLTTLTINRTGTATDSDTAQNGIKLWFDADNSNSLNPGDQQLSTSKTFSAGAVTFNGIGLAAISPSASKKLLVTYSLPSDAGVGRTIGASIENTSSAVVGSPDKVSLSVTPLSSILHTITPIPPTIPTGLQVAANSNSKFNLNWNDNPANEYITHYDIYRSDSANGPFNLAGSTGGSGSAYVDTVPSPGNYWYRVSGVNDTAESLQGSTEIAASIIADDKASSITTVTIESADAAVKLIIPPDATYTDETFTIISAANPPAPGIQLISKYYFEFQTNVAAPFARPLTLIFRCNRIIERSDVIYHYNDSDNKWEVVTGGQYVYDDNDPYTIGYTNITHFSGYGVGAAAFGGYNDPLQYVTTPGPHGGYTDTTNKCRECHAVHIATGTYRLTRANVRSETCDFCHGDGGASIKHIVLDEHGHGISTDQAEGIVTAPDDTDPPYTKNAKLWGCLECHSVHDNQTIKLSDLSYGRLLKSDPNPAKNQNYLHYTPVVGESTQTVSQWCSTCHNANFGSSAELKTVAMGAITGKVAGHSSSAQGSTTTSDGFADVKYDGTGPTCQQCHTAAGGSGTSEFPHSSGLPPAMLKAGTTATGIDNVCTGCHNTASVP</sequence>
<protein>
    <recommendedName>
        <fullName evidence="3">Fibronectin type-III domain-containing protein</fullName>
    </recommendedName>
</protein>
<dbReference type="RefSeq" id="WP_286975599.1">
    <property type="nucleotide sequence ID" value="NZ_PFNG01000032.1"/>
</dbReference>
<keyword evidence="1" id="KW-0378">Hydrolase</keyword>
<gene>
    <name evidence="4" type="ORF">COY37_01140</name>
</gene>
<dbReference type="Gene3D" id="2.60.40.10">
    <property type="entry name" value="Immunoglobulins"/>
    <property type="match status" value="2"/>
</dbReference>
<dbReference type="Proteomes" id="UP000230956">
    <property type="component" value="Unassembled WGS sequence"/>
</dbReference>
<dbReference type="GO" id="GO:0005975">
    <property type="term" value="P:carbohydrate metabolic process"/>
    <property type="evidence" value="ECO:0007669"/>
    <property type="project" value="UniProtKB-ARBA"/>
</dbReference>
<proteinExistence type="predicted"/>
<name>A0A2M7TAM2_9ACTN</name>
<dbReference type="InterPro" id="IPR003961">
    <property type="entry name" value="FN3_dom"/>
</dbReference>
<dbReference type="SMART" id="SM00060">
    <property type="entry name" value="FN3"/>
    <property type="match status" value="2"/>
</dbReference>
<dbReference type="InterPro" id="IPR054337">
    <property type="entry name" value="Mtrc-MtrF-like_dom_II/IV"/>
</dbReference>
<evidence type="ECO:0000259" key="3">
    <source>
        <dbReference type="SMART" id="SM00060"/>
    </source>
</evidence>
<dbReference type="EMBL" id="PFNG01000032">
    <property type="protein sequence ID" value="PIZ42033.1"/>
    <property type="molecule type" value="Genomic_DNA"/>
</dbReference>
<reference evidence="5" key="1">
    <citation type="submission" date="2017-09" db="EMBL/GenBank/DDBJ databases">
        <title>Depth-based differentiation of microbial function through sediment-hosted aquifers and enrichment of novel symbionts in the deep terrestrial subsurface.</title>
        <authorList>
            <person name="Probst A.J."/>
            <person name="Ladd B."/>
            <person name="Jarett J.K."/>
            <person name="Geller-Mcgrath D.E."/>
            <person name="Sieber C.M.K."/>
            <person name="Emerson J.B."/>
            <person name="Anantharaman K."/>
            <person name="Thomas B.C."/>
            <person name="Malmstrom R."/>
            <person name="Stieglmeier M."/>
            <person name="Klingl A."/>
            <person name="Woyke T."/>
            <person name="Ryan C.M."/>
            <person name="Banfield J.F."/>
        </authorList>
    </citation>
    <scope>NUCLEOTIDE SEQUENCE [LARGE SCALE GENOMIC DNA]</scope>
</reference>
<dbReference type="InterPro" id="IPR036116">
    <property type="entry name" value="FN3_sf"/>
</dbReference>
<keyword evidence="1" id="KW-0326">Glycosidase</keyword>
<feature type="domain" description="Fibronectin type-III" evidence="3">
    <location>
        <begin position="620"/>
        <end position="710"/>
    </location>
</feature>
<dbReference type="InterPro" id="IPR036280">
    <property type="entry name" value="Multihaem_cyt_sf"/>
</dbReference>
<feature type="region of interest" description="Disordered" evidence="2">
    <location>
        <begin position="1030"/>
        <end position="1049"/>
    </location>
</feature>
<organism evidence="4 5">
    <name type="scientific">Candidatus Aquicultor secundus</name>
    <dbReference type="NCBI Taxonomy" id="1973895"/>
    <lineage>
        <taxon>Bacteria</taxon>
        <taxon>Bacillati</taxon>
        <taxon>Actinomycetota</taxon>
        <taxon>Candidatus Aquicultoria</taxon>
        <taxon>Candidatus Aquicultorales</taxon>
        <taxon>Candidatus Aquicultoraceae</taxon>
        <taxon>Candidatus Aquicultor</taxon>
    </lineage>
</organism>
<feature type="domain" description="Fibronectin type-III" evidence="3">
    <location>
        <begin position="1343"/>
        <end position="1426"/>
    </location>
</feature>
<dbReference type="SUPFAM" id="SSF49265">
    <property type="entry name" value="Fibronectin type III"/>
    <property type="match status" value="1"/>
</dbReference>
<comment type="caution">
    <text evidence="4">The sequence shown here is derived from an EMBL/GenBank/DDBJ whole genome shotgun (WGS) entry which is preliminary data.</text>
</comment>
<evidence type="ECO:0000256" key="2">
    <source>
        <dbReference type="SAM" id="MobiDB-lite"/>
    </source>
</evidence>
<dbReference type="InterPro" id="IPR013783">
    <property type="entry name" value="Ig-like_fold"/>
</dbReference>
<evidence type="ECO:0000313" key="4">
    <source>
        <dbReference type="EMBL" id="PIZ42033.1"/>
    </source>
</evidence>